<accession>W2LDQ9</accession>
<feature type="region of interest" description="Disordered" evidence="1">
    <location>
        <begin position="203"/>
        <end position="249"/>
    </location>
</feature>
<dbReference type="EMBL" id="KI679041">
    <property type="protein sequence ID" value="ETL95547.1"/>
    <property type="molecule type" value="Genomic_DNA"/>
</dbReference>
<organism evidence="2">
    <name type="scientific">Phytophthora nicotianae</name>
    <name type="common">Potato buckeye rot agent</name>
    <name type="synonym">Phytophthora parasitica</name>
    <dbReference type="NCBI Taxonomy" id="4792"/>
    <lineage>
        <taxon>Eukaryota</taxon>
        <taxon>Sar</taxon>
        <taxon>Stramenopiles</taxon>
        <taxon>Oomycota</taxon>
        <taxon>Peronosporomycetes</taxon>
        <taxon>Peronosporales</taxon>
        <taxon>Peronosporaceae</taxon>
        <taxon>Phytophthora</taxon>
    </lineage>
</organism>
<feature type="compositionally biased region" description="Basic and acidic residues" evidence="1">
    <location>
        <begin position="205"/>
        <end position="231"/>
    </location>
</feature>
<feature type="non-terminal residue" evidence="2">
    <location>
        <position position="1"/>
    </location>
</feature>
<feature type="compositionally biased region" description="Low complexity" evidence="1">
    <location>
        <begin position="43"/>
        <end position="55"/>
    </location>
</feature>
<protein>
    <submittedName>
        <fullName evidence="2">Uncharacterized protein</fullName>
    </submittedName>
</protein>
<evidence type="ECO:0000256" key="1">
    <source>
        <dbReference type="SAM" id="MobiDB-lite"/>
    </source>
</evidence>
<dbReference type="Proteomes" id="UP000054423">
    <property type="component" value="Unassembled WGS sequence"/>
</dbReference>
<gene>
    <name evidence="2" type="ORF">L917_06680</name>
</gene>
<evidence type="ECO:0000313" key="2">
    <source>
        <dbReference type="EMBL" id="ETL95547.1"/>
    </source>
</evidence>
<dbReference type="VEuPathDB" id="FungiDB:PPTG_24502"/>
<feature type="region of interest" description="Disordered" evidence="1">
    <location>
        <begin position="26"/>
        <end position="176"/>
    </location>
</feature>
<dbReference type="AlphaFoldDB" id="W2LDQ9"/>
<reference evidence="2" key="1">
    <citation type="submission" date="2013-11" db="EMBL/GenBank/DDBJ databases">
        <title>The Genome Sequence of Phytophthora parasitica CHvinca01.</title>
        <authorList>
            <consortium name="The Broad Institute Genomics Platform"/>
            <person name="Russ C."/>
            <person name="Tyler B."/>
            <person name="Panabieres F."/>
            <person name="Shan W."/>
            <person name="Tripathy S."/>
            <person name="Grunwald N."/>
            <person name="Machado M."/>
            <person name="Johnson C.S."/>
            <person name="Arredondo F."/>
            <person name="Hong C."/>
            <person name="Coffey M."/>
            <person name="Young S.K."/>
            <person name="Zeng Q."/>
            <person name="Gargeya S."/>
            <person name="Fitzgerald M."/>
            <person name="Abouelleil A."/>
            <person name="Alvarado L."/>
            <person name="Chapman S.B."/>
            <person name="Gainer-Dewar J."/>
            <person name="Goldberg J."/>
            <person name="Griggs A."/>
            <person name="Gujja S."/>
            <person name="Hansen M."/>
            <person name="Howarth C."/>
            <person name="Imamovic A."/>
            <person name="Ireland A."/>
            <person name="Larimer J."/>
            <person name="McCowan C."/>
            <person name="Murphy C."/>
            <person name="Pearson M."/>
            <person name="Poon T.W."/>
            <person name="Priest M."/>
            <person name="Roberts A."/>
            <person name="Saif S."/>
            <person name="Shea T."/>
            <person name="Sykes S."/>
            <person name="Wortman J."/>
            <person name="Nusbaum C."/>
            <person name="Birren B."/>
        </authorList>
    </citation>
    <scope>NUCLEOTIDE SEQUENCE [LARGE SCALE GENOMIC DNA]</scope>
    <source>
        <strain evidence="2">CHvinca01</strain>
    </source>
</reference>
<proteinExistence type="predicted"/>
<feature type="compositionally biased region" description="Basic and acidic residues" evidence="1">
    <location>
        <begin position="153"/>
        <end position="176"/>
    </location>
</feature>
<sequence length="275" mass="30844">KTVRIIFPLTSMSPSAYQLWLKKREFKAPRQSPSPTAKLTFPSSLASSKDSSADSAARHEPSQGDSAKFHAVSSVETTQVVIKSVARPSEMAKRRRVSQENGGDVEERSCGVKVAGRLAPQVEDPKVAGRKRQRNAKEGVRRTMEKIVWSGRAIEKSKLAEGDKSDGKAAETVERDDKVATQVESYLVKKQKMGGENLELIPIQQRDKTEGKRRIESANDDNTTKRLRFDTADSDDELSELPPKSPMKKFHRKLRTAMLDESQYWMAVDRFSHLT</sequence>
<name>W2LDQ9_PHYNI</name>
<feature type="compositionally biased region" description="Basic and acidic residues" evidence="1">
    <location>
        <begin position="135"/>
        <end position="145"/>
    </location>
</feature>
<dbReference type="OrthoDB" id="113295at2759"/>